<sequence>MSRVRTELRGNAYWVIFDSPENRNALSGQLIAEAREALAGASAEPAARAVVLSHTGNTFCAGVDLAEARRAAPEDQPARLMLPLMRDLITHELPVIAAVDGHVRAGGVGLVGACDLAVATDAASFALTEVRLGLAASVISVVVLPRLRDRDAARLMLGGARHDTAQMVEMGFLNARVDDLGAAVDELLAELVKGSPQGLRETKRTLNAALLADFDARIDGLADHSESLFVSEEAREGMAAFLAKRPPRWAQ</sequence>
<dbReference type="Gene3D" id="1.10.12.10">
    <property type="entry name" value="Lyase 2-enoyl-coa Hydratase, Chain A, domain 2"/>
    <property type="match status" value="1"/>
</dbReference>
<evidence type="ECO:0000313" key="2">
    <source>
        <dbReference type="EMBL" id="NYI70900.1"/>
    </source>
</evidence>
<dbReference type="GO" id="GO:0004300">
    <property type="term" value="F:enoyl-CoA hydratase activity"/>
    <property type="evidence" value="ECO:0007669"/>
    <property type="project" value="UniProtKB-EC"/>
</dbReference>
<dbReference type="Pfam" id="PF00378">
    <property type="entry name" value="ECH_1"/>
    <property type="match status" value="1"/>
</dbReference>
<dbReference type="CDD" id="cd06558">
    <property type="entry name" value="crotonase-like"/>
    <property type="match status" value="1"/>
</dbReference>
<comment type="caution">
    <text evidence="2">The sequence shown here is derived from an EMBL/GenBank/DDBJ whole genome shotgun (WGS) entry which is preliminary data.</text>
</comment>
<comment type="similarity">
    <text evidence="1">Belongs to the enoyl-CoA hydratase/isomerase family.</text>
</comment>
<dbReference type="Gene3D" id="3.90.226.10">
    <property type="entry name" value="2-enoyl-CoA Hydratase, Chain A, domain 1"/>
    <property type="match status" value="1"/>
</dbReference>
<dbReference type="NCBIfam" id="NF005879">
    <property type="entry name" value="PRK07827.1"/>
    <property type="match status" value="1"/>
</dbReference>
<keyword evidence="3" id="KW-1185">Reference proteome</keyword>
<reference evidence="2 3" key="1">
    <citation type="submission" date="2020-07" db="EMBL/GenBank/DDBJ databases">
        <title>Sequencing the genomes of 1000 actinobacteria strains.</title>
        <authorList>
            <person name="Klenk H.-P."/>
        </authorList>
    </citation>
    <scope>NUCLEOTIDE SEQUENCE [LARGE SCALE GENOMIC DNA]</scope>
    <source>
        <strain evidence="2 3">DSM 103164</strain>
    </source>
</reference>
<evidence type="ECO:0000313" key="3">
    <source>
        <dbReference type="Proteomes" id="UP000527616"/>
    </source>
</evidence>
<dbReference type="InterPro" id="IPR001753">
    <property type="entry name" value="Enoyl-CoA_hydra/iso"/>
</dbReference>
<dbReference type="InterPro" id="IPR029045">
    <property type="entry name" value="ClpP/crotonase-like_dom_sf"/>
</dbReference>
<gene>
    <name evidence="2" type="ORF">GGQ54_001460</name>
</gene>
<organism evidence="2 3">
    <name type="scientific">Naumannella cuiyingiana</name>
    <dbReference type="NCBI Taxonomy" id="1347891"/>
    <lineage>
        <taxon>Bacteria</taxon>
        <taxon>Bacillati</taxon>
        <taxon>Actinomycetota</taxon>
        <taxon>Actinomycetes</taxon>
        <taxon>Propionibacteriales</taxon>
        <taxon>Propionibacteriaceae</taxon>
        <taxon>Naumannella</taxon>
    </lineage>
</organism>
<name>A0A7Z0D8H9_9ACTN</name>
<dbReference type="PANTHER" id="PTHR42964:SF1">
    <property type="entry name" value="POLYKETIDE BIOSYNTHESIS ENOYL-COA HYDRATASE PKSH-RELATED"/>
    <property type="match status" value="1"/>
</dbReference>
<dbReference type="EMBL" id="JACBZS010000001">
    <property type="protein sequence ID" value="NYI70900.1"/>
    <property type="molecule type" value="Genomic_DNA"/>
</dbReference>
<dbReference type="PANTHER" id="PTHR42964">
    <property type="entry name" value="ENOYL-COA HYDRATASE"/>
    <property type="match status" value="1"/>
</dbReference>
<dbReference type="Proteomes" id="UP000527616">
    <property type="component" value="Unassembled WGS sequence"/>
</dbReference>
<keyword evidence="2" id="KW-0456">Lyase</keyword>
<dbReference type="InterPro" id="IPR051683">
    <property type="entry name" value="Enoyl-CoA_Hydratase/Isomerase"/>
</dbReference>
<dbReference type="SUPFAM" id="SSF52096">
    <property type="entry name" value="ClpP/crotonase"/>
    <property type="match status" value="1"/>
</dbReference>
<dbReference type="RefSeq" id="WP_179444799.1">
    <property type="nucleotide sequence ID" value="NZ_JACBZS010000001.1"/>
</dbReference>
<accession>A0A7Z0D8H9</accession>
<proteinExistence type="inferred from homology"/>
<dbReference type="EC" id="4.2.1.17" evidence="2"/>
<evidence type="ECO:0000256" key="1">
    <source>
        <dbReference type="ARBA" id="ARBA00005254"/>
    </source>
</evidence>
<dbReference type="AlphaFoldDB" id="A0A7Z0D8H9"/>
<protein>
    <submittedName>
        <fullName evidence="2">Enoyl-CoA hydratase</fullName>
        <ecNumber evidence="2">4.2.1.17</ecNumber>
    </submittedName>
</protein>
<dbReference type="InterPro" id="IPR014748">
    <property type="entry name" value="Enoyl-CoA_hydra_C"/>
</dbReference>